<reference evidence="1 2" key="1">
    <citation type="journal article" date="2019" name="Sci. Rep.">
        <title>Orb-weaving spider Araneus ventricosus genome elucidates the spidroin gene catalogue.</title>
        <authorList>
            <person name="Kono N."/>
            <person name="Nakamura H."/>
            <person name="Ohtoshi R."/>
            <person name="Moran D.A.P."/>
            <person name="Shinohara A."/>
            <person name="Yoshida Y."/>
            <person name="Fujiwara M."/>
            <person name="Mori M."/>
            <person name="Tomita M."/>
            <person name="Arakawa K."/>
        </authorList>
    </citation>
    <scope>NUCLEOTIDE SEQUENCE [LARGE SCALE GENOMIC DNA]</scope>
</reference>
<keyword evidence="2" id="KW-1185">Reference proteome</keyword>
<sequence>MGLACNEISVRDTLNRSANLLRFRLEFLQINYIGQECFVIFVLDLASMGPGSSVTHPEENQIFGLFFPFDSMPLTFTSLVWRRSYSAIWFLEEEDSVFSRQSIPMRKTNRILKIGFLVLSWIS</sequence>
<dbReference type="Proteomes" id="UP000499080">
    <property type="component" value="Unassembled WGS sequence"/>
</dbReference>
<accession>A0A4Y2RVV4</accession>
<dbReference type="AlphaFoldDB" id="A0A4Y2RVV4"/>
<comment type="caution">
    <text evidence="1">The sequence shown here is derived from an EMBL/GenBank/DDBJ whole genome shotgun (WGS) entry which is preliminary data.</text>
</comment>
<name>A0A4Y2RVV4_ARAVE</name>
<evidence type="ECO:0000313" key="2">
    <source>
        <dbReference type="Proteomes" id="UP000499080"/>
    </source>
</evidence>
<organism evidence="1 2">
    <name type="scientific">Araneus ventricosus</name>
    <name type="common">Orbweaver spider</name>
    <name type="synonym">Epeira ventricosa</name>
    <dbReference type="NCBI Taxonomy" id="182803"/>
    <lineage>
        <taxon>Eukaryota</taxon>
        <taxon>Metazoa</taxon>
        <taxon>Ecdysozoa</taxon>
        <taxon>Arthropoda</taxon>
        <taxon>Chelicerata</taxon>
        <taxon>Arachnida</taxon>
        <taxon>Araneae</taxon>
        <taxon>Araneomorphae</taxon>
        <taxon>Entelegynae</taxon>
        <taxon>Araneoidea</taxon>
        <taxon>Araneidae</taxon>
        <taxon>Araneus</taxon>
    </lineage>
</organism>
<gene>
    <name evidence="1" type="ORF">AVEN_114088_1</name>
</gene>
<dbReference type="EMBL" id="BGPR01018425">
    <property type="protein sequence ID" value="GBN79125.1"/>
    <property type="molecule type" value="Genomic_DNA"/>
</dbReference>
<proteinExistence type="predicted"/>
<protein>
    <submittedName>
        <fullName evidence="1">Uncharacterized protein</fullName>
    </submittedName>
</protein>
<evidence type="ECO:0000313" key="1">
    <source>
        <dbReference type="EMBL" id="GBN79125.1"/>
    </source>
</evidence>